<protein>
    <submittedName>
        <fullName evidence="1">Uncharacterized protein</fullName>
    </submittedName>
</protein>
<organism evidence="1">
    <name type="scientific">Rhizophora mucronata</name>
    <name type="common">Asiatic mangrove</name>
    <dbReference type="NCBI Taxonomy" id="61149"/>
    <lineage>
        <taxon>Eukaryota</taxon>
        <taxon>Viridiplantae</taxon>
        <taxon>Streptophyta</taxon>
        <taxon>Embryophyta</taxon>
        <taxon>Tracheophyta</taxon>
        <taxon>Spermatophyta</taxon>
        <taxon>Magnoliopsida</taxon>
        <taxon>eudicotyledons</taxon>
        <taxon>Gunneridae</taxon>
        <taxon>Pentapetalae</taxon>
        <taxon>rosids</taxon>
        <taxon>fabids</taxon>
        <taxon>Malpighiales</taxon>
        <taxon>Rhizophoraceae</taxon>
        <taxon>Rhizophora</taxon>
    </lineage>
</organism>
<sequence>MRITNLQDYLSKILCRLCRPVDRDTEYNRKTGKPIFSCQFYITTFA</sequence>
<name>A0A2P2Q0H0_RHIMU</name>
<reference evidence="1" key="1">
    <citation type="submission" date="2018-02" db="EMBL/GenBank/DDBJ databases">
        <title>Rhizophora mucronata_Transcriptome.</title>
        <authorList>
            <person name="Meera S.P."/>
            <person name="Sreeshan A."/>
            <person name="Augustine A."/>
        </authorList>
    </citation>
    <scope>NUCLEOTIDE SEQUENCE</scope>
    <source>
        <tissue evidence="1">Leaf</tissue>
    </source>
</reference>
<accession>A0A2P2Q0H0</accession>
<dbReference type="EMBL" id="GGEC01079984">
    <property type="protein sequence ID" value="MBX60468.1"/>
    <property type="molecule type" value="Transcribed_RNA"/>
</dbReference>
<dbReference type="AlphaFoldDB" id="A0A2P2Q0H0"/>
<evidence type="ECO:0000313" key="1">
    <source>
        <dbReference type="EMBL" id="MBX60468.1"/>
    </source>
</evidence>
<proteinExistence type="predicted"/>